<dbReference type="AlphaFoldDB" id="A0A1E1KFM8"/>
<dbReference type="EMBL" id="FJUX01000028">
    <property type="protein sequence ID" value="CZS96801.1"/>
    <property type="molecule type" value="Genomic_DNA"/>
</dbReference>
<organism evidence="2 3">
    <name type="scientific">Rhynchosporium agropyri</name>
    <dbReference type="NCBI Taxonomy" id="914238"/>
    <lineage>
        <taxon>Eukaryota</taxon>
        <taxon>Fungi</taxon>
        <taxon>Dikarya</taxon>
        <taxon>Ascomycota</taxon>
        <taxon>Pezizomycotina</taxon>
        <taxon>Leotiomycetes</taxon>
        <taxon>Helotiales</taxon>
        <taxon>Ploettnerulaceae</taxon>
        <taxon>Rhynchosporium</taxon>
    </lineage>
</organism>
<keyword evidence="3" id="KW-1185">Reference proteome</keyword>
<dbReference type="Pfam" id="PF06985">
    <property type="entry name" value="HET"/>
    <property type="match status" value="1"/>
</dbReference>
<evidence type="ECO:0000313" key="2">
    <source>
        <dbReference type="EMBL" id="CZS96801.1"/>
    </source>
</evidence>
<evidence type="ECO:0000313" key="3">
    <source>
        <dbReference type="Proteomes" id="UP000178912"/>
    </source>
</evidence>
<name>A0A1E1KFM8_9HELO</name>
<reference evidence="3" key="1">
    <citation type="submission" date="2016-03" db="EMBL/GenBank/DDBJ databases">
        <authorList>
            <person name="Guldener U."/>
        </authorList>
    </citation>
    <scope>NUCLEOTIDE SEQUENCE [LARGE SCALE GENOMIC DNA]</scope>
    <source>
        <strain evidence="3">04CH-RAC-A.6.1</strain>
    </source>
</reference>
<evidence type="ECO:0000259" key="1">
    <source>
        <dbReference type="Pfam" id="PF06985"/>
    </source>
</evidence>
<feature type="domain" description="Heterokaryon incompatibility" evidence="1">
    <location>
        <begin position="20"/>
        <end position="134"/>
    </location>
</feature>
<sequence length="141" mass="15802">MLAIVTQLIRIVPLPGRARYLALSYVWGTEPFLQSTKSNPETLKRKRILDAQQLPQTIEDAVKLTIILDERYLWVDALCIVQDDMLSKLEQLSQMDRVYVGAALTIINGDGKAANAGLTGFAQSHDRQSNAFRQWEVSALS</sequence>
<proteinExistence type="predicted"/>
<gene>
    <name evidence="2" type="ORF">RAG0_05989</name>
</gene>
<dbReference type="Proteomes" id="UP000178912">
    <property type="component" value="Unassembled WGS sequence"/>
</dbReference>
<dbReference type="OrthoDB" id="2958217at2759"/>
<dbReference type="InterPro" id="IPR010730">
    <property type="entry name" value="HET"/>
</dbReference>
<protein>
    <recommendedName>
        <fullName evidence="1">Heterokaryon incompatibility domain-containing protein</fullName>
    </recommendedName>
</protein>
<dbReference type="PANTHER" id="PTHR33112">
    <property type="entry name" value="DOMAIN PROTEIN, PUTATIVE-RELATED"/>
    <property type="match status" value="1"/>
</dbReference>
<accession>A0A1E1KFM8</accession>
<dbReference type="PANTHER" id="PTHR33112:SF12">
    <property type="entry name" value="HETEROKARYON INCOMPATIBILITY DOMAIN-CONTAINING PROTEIN"/>
    <property type="match status" value="1"/>
</dbReference>